<evidence type="ECO:0000313" key="3">
    <source>
        <dbReference type="EMBL" id="GAA4613491.1"/>
    </source>
</evidence>
<feature type="compositionally biased region" description="Low complexity" evidence="1">
    <location>
        <begin position="176"/>
        <end position="207"/>
    </location>
</feature>
<sequence length="408" mass="41419">MPAESPTRFVMVPARRSNEPTARKRARRILNALFLAAALSVVAVFFTLAKGTSKPDLSAVDPKGRDLAYTAAVNFLSGAYQAVPRANTLNTDDLAKAAPNLLSGQDSAPLQYQSLSWVGFTPERFGSAKAGFTEFEVHHFLVVLPNSSSSSSPTPAPGSPGNGAPRAKKTSPAQRTGSPAGQPGAAGAPSGTPGAAPTAGSSAAPNASPSPSPSPTTSNDVAQAPASNVLKLDVPLVITPQGPRLSAAPTFSVWTGGSGAPAGVGDYTNFNGLTTDVSEQVKTQVGAWAKAYVNGDATSLLALTGDQNSHHHYVGLSGFTLPDSPAAVQIMSAIKADKGQLVVRARVLLARSPSGGTVSGTNGTNQFVTFADFDLLVGAPAGAQPPILAWGPAGSAAELEPYSNALNS</sequence>
<keyword evidence="2" id="KW-0812">Transmembrane</keyword>
<comment type="caution">
    <text evidence="3">The sequence shown here is derived from an EMBL/GenBank/DDBJ whole genome shotgun (WGS) entry which is preliminary data.</text>
</comment>
<dbReference type="Proteomes" id="UP001500212">
    <property type="component" value="Unassembled WGS sequence"/>
</dbReference>
<keyword evidence="2" id="KW-0472">Membrane</keyword>
<evidence type="ECO:0000256" key="1">
    <source>
        <dbReference type="SAM" id="MobiDB-lite"/>
    </source>
</evidence>
<protein>
    <submittedName>
        <fullName evidence="3">Uncharacterized protein</fullName>
    </submittedName>
</protein>
<name>A0ABP8TPW9_9ACTN</name>
<accession>A0ABP8TPW9</accession>
<evidence type="ECO:0000313" key="4">
    <source>
        <dbReference type="Proteomes" id="UP001500212"/>
    </source>
</evidence>
<evidence type="ECO:0000256" key="2">
    <source>
        <dbReference type="SAM" id="Phobius"/>
    </source>
</evidence>
<reference evidence="4" key="1">
    <citation type="journal article" date="2019" name="Int. J. Syst. Evol. Microbiol.">
        <title>The Global Catalogue of Microorganisms (GCM) 10K type strain sequencing project: providing services to taxonomists for standard genome sequencing and annotation.</title>
        <authorList>
            <consortium name="The Broad Institute Genomics Platform"/>
            <consortium name="The Broad Institute Genome Sequencing Center for Infectious Disease"/>
            <person name="Wu L."/>
            <person name="Ma J."/>
        </authorList>
    </citation>
    <scope>NUCLEOTIDE SEQUENCE [LARGE SCALE GENOMIC DNA]</scope>
    <source>
        <strain evidence="4">JCM 17938</strain>
    </source>
</reference>
<keyword evidence="4" id="KW-1185">Reference proteome</keyword>
<feature type="transmembrane region" description="Helical" evidence="2">
    <location>
        <begin position="29"/>
        <end position="49"/>
    </location>
</feature>
<dbReference type="EMBL" id="BAABHJ010000023">
    <property type="protein sequence ID" value="GAA4613491.1"/>
    <property type="molecule type" value="Genomic_DNA"/>
</dbReference>
<dbReference type="RefSeq" id="WP_345361459.1">
    <property type="nucleotide sequence ID" value="NZ_BAABHJ010000023.1"/>
</dbReference>
<gene>
    <name evidence="3" type="ORF">GCM10023195_58390</name>
</gene>
<proteinExistence type="predicted"/>
<organism evidence="3 4">
    <name type="scientific">Actinoallomurus liliacearum</name>
    <dbReference type="NCBI Taxonomy" id="1080073"/>
    <lineage>
        <taxon>Bacteria</taxon>
        <taxon>Bacillati</taxon>
        <taxon>Actinomycetota</taxon>
        <taxon>Actinomycetes</taxon>
        <taxon>Streptosporangiales</taxon>
        <taxon>Thermomonosporaceae</taxon>
        <taxon>Actinoallomurus</taxon>
    </lineage>
</organism>
<keyword evidence="2" id="KW-1133">Transmembrane helix</keyword>
<feature type="region of interest" description="Disordered" evidence="1">
    <location>
        <begin position="146"/>
        <end position="221"/>
    </location>
</feature>